<dbReference type="RefSeq" id="XP_003682355.1">
    <property type="nucleotide sequence ID" value="XM_003682307.1"/>
</dbReference>
<evidence type="ECO:0000259" key="7">
    <source>
        <dbReference type="Pfam" id="PF20520"/>
    </source>
</evidence>
<dbReference type="GeneID" id="11501683"/>
<dbReference type="Proteomes" id="UP000005627">
    <property type="component" value="Chromosome 6"/>
</dbReference>
<dbReference type="eggNOG" id="ENOG502S5C0">
    <property type="taxonomic scope" value="Eukaryota"/>
</dbReference>
<accession>G8ZX00</accession>
<dbReference type="KEGG" id="tdl:TDEL_0F03330"/>
<keyword evidence="3 5" id="KW-1133">Transmembrane helix</keyword>
<feature type="signal peptide" evidence="6">
    <location>
        <begin position="1"/>
        <end position="22"/>
    </location>
</feature>
<dbReference type="FunCoup" id="G8ZX00">
    <property type="interactions" value="52"/>
</dbReference>
<dbReference type="AlphaFoldDB" id="G8ZX00"/>
<sequence length="257" mass="28697">MGSRKLTLLLAFLLQIVSLVAAGATSYASIKTEKYQDSNSVSDLISQATENDPIVVFRFSRYPLLEALLPYEGRVPYLTSFFETDMTKSYPKEVSTDIMENKDEIETFEIDELTLTASQLLYNKPIEGKSVVVFNFQDSYYDLPILDEFMESAYLLLHNSFSRVENIVLSVADATASDRFSTAGKTKKAHVSQEPKKPANDDDKDILSTIWTEGLIMCLIVSLLLLGILIVAISWMSSVDISYGALEKSANPLKKTK</sequence>
<dbReference type="InParanoid" id="G8ZX00"/>
<dbReference type="EMBL" id="HE616747">
    <property type="protein sequence ID" value="CCE93144.1"/>
    <property type="molecule type" value="Genomic_DNA"/>
</dbReference>
<keyword evidence="4 5" id="KW-0472">Membrane</keyword>
<feature type="transmembrane region" description="Helical" evidence="5">
    <location>
        <begin position="214"/>
        <end position="236"/>
    </location>
</feature>
<evidence type="ECO:0000256" key="3">
    <source>
        <dbReference type="ARBA" id="ARBA00022989"/>
    </source>
</evidence>
<dbReference type="GO" id="GO:1902600">
    <property type="term" value="P:proton transmembrane transport"/>
    <property type="evidence" value="ECO:0007669"/>
    <property type="project" value="EnsemblFungi"/>
</dbReference>
<dbReference type="InterPro" id="IPR046756">
    <property type="entry name" value="VAS1/VOA1_TM"/>
</dbReference>
<gene>
    <name evidence="8" type="primary">TDEL0F03330</name>
    <name evidence="8" type="ORF">TDEL_0F03330</name>
</gene>
<evidence type="ECO:0000256" key="5">
    <source>
        <dbReference type="SAM" id="Phobius"/>
    </source>
</evidence>
<evidence type="ECO:0000256" key="1">
    <source>
        <dbReference type="ARBA" id="ARBA00004167"/>
    </source>
</evidence>
<dbReference type="HOGENOM" id="CLU_1050442_0_0_1"/>
<organism evidence="8 9">
    <name type="scientific">Torulaspora delbrueckii</name>
    <name type="common">Yeast</name>
    <name type="synonym">Candida colliculosa</name>
    <dbReference type="NCBI Taxonomy" id="4950"/>
    <lineage>
        <taxon>Eukaryota</taxon>
        <taxon>Fungi</taxon>
        <taxon>Dikarya</taxon>
        <taxon>Ascomycota</taxon>
        <taxon>Saccharomycotina</taxon>
        <taxon>Saccharomycetes</taxon>
        <taxon>Saccharomycetales</taxon>
        <taxon>Saccharomycetaceae</taxon>
        <taxon>Torulaspora</taxon>
    </lineage>
</organism>
<dbReference type="GO" id="GO:0005789">
    <property type="term" value="C:endoplasmic reticulum membrane"/>
    <property type="evidence" value="ECO:0007669"/>
    <property type="project" value="EnsemblFungi"/>
</dbReference>
<evidence type="ECO:0000313" key="9">
    <source>
        <dbReference type="Proteomes" id="UP000005627"/>
    </source>
</evidence>
<feature type="domain" description="V-type proton ATPase subunit S1/VOA1 transmembrane" evidence="7">
    <location>
        <begin position="210"/>
        <end position="248"/>
    </location>
</feature>
<name>G8ZX00_TORDE</name>
<keyword evidence="2 5" id="KW-0812">Transmembrane</keyword>
<dbReference type="OrthoDB" id="9985059at2759"/>
<evidence type="ECO:0000256" key="4">
    <source>
        <dbReference type="ARBA" id="ARBA00023136"/>
    </source>
</evidence>
<evidence type="ECO:0000256" key="2">
    <source>
        <dbReference type="ARBA" id="ARBA00022692"/>
    </source>
</evidence>
<feature type="chain" id="PRO_5003519658" description="V-type proton ATPase subunit S1/VOA1 transmembrane domain-containing protein" evidence="6">
    <location>
        <begin position="23"/>
        <end position="257"/>
    </location>
</feature>
<reference evidence="8 9" key="1">
    <citation type="journal article" date="2011" name="Proc. Natl. Acad. Sci. U.S.A.">
        <title>Evolutionary erosion of yeast sex chromosomes by mating-type switching accidents.</title>
        <authorList>
            <person name="Gordon J.L."/>
            <person name="Armisen D."/>
            <person name="Proux-Wera E."/>
            <person name="Oheigeartaigh S.S."/>
            <person name="Byrne K.P."/>
            <person name="Wolfe K.H."/>
        </authorList>
    </citation>
    <scope>NUCLEOTIDE SEQUENCE [LARGE SCALE GENOMIC DNA]</scope>
    <source>
        <strain evidence="9">ATCC 10662 / CBS 1146 / NBRC 0425 / NCYC 2629 / NRRL Y-866</strain>
    </source>
</reference>
<dbReference type="GO" id="GO:0000220">
    <property type="term" value="C:vacuolar proton-transporting V-type ATPase, V0 domain"/>
    <property type="evidence" value="ECO:0007669"/>
    <property type="project" value="EnsemblFungi"/>
</dbReference>
<keyword evidence="9" id="KW-1185">Reference proteome</keyword>
<evidence type="ECO:0000313" key="8">
    <source>
        <dbReference type="EMBL" id="CCE93144.1"/>
    </source>
</evidence>
<protein>
    <recommendedName>
        <fullName evidence="7">V-type proton ATPase subunit S1/VOA1 transmembrane domain-containing protein</fullName>
    </recommendedName>
</protein>
<proteinExistence type="predicted"/>
<keyword evidence="6" id="KW-0732">Signal</keyword>
<dbReference type="STRING" id="1076872.G8ZX00"/>
<comment type="subcellular location">
    <subcellularLocation>
        <location evidence="1">Membrane</location>
        <topology evidence="1">Single-pass membrane protein</topology>
    </subcellularLocation>
</comment>
<dbReference type="Pfam" id="PF20520">
    <property type="entry name" value="Ac45-VOA1_TM"/>
    <property type="match status" value="1"/>
</dbReference>
<evidence type="ECO:0000256" key="6">
    <source>
        <dbReference type="SAM" id="SignalP"/>
    </source>
</evidence>
<dbReference type="GO" id="GO:0065003">
    <property type="term" value="P:protein-containing complex assembly"/>
    <property type="evidence" value="ECO:0007669"/>
    <property type="project" value="EnsemblFungi"/>
</dbReference>